<evidence type="ECO:0000256" key="4">
    <source>
        <dbReference type="ARBA" id="ARBA00022500"/>
    </source>
</evidence>
<evidence type="ECO:0000259" key="13">
    <source>
        <dbReference type="PROSITE" id="PS50885"/>
    </source>
</evidence>
<keyword evidence="6 11" id="KW-1133">Transmembrane helix</keyword>
<dbReference type="PROSITE" id="PS50111">
    <property type="entry name" value="CHEMOTAXIS_TRANSDUC_2"/>
    <property type="match status" value="1"/>
</dbReference>
<evidence type="ECO:0000313" key="15">
    <source>
        <dbReference type="Proteomes" id="UP000199636"/>
    </source>
</evidence>
<evidence type="ECO:0000256" key="10">
    <source>
        <dbReference type="PROSITE-ProRule" id="PRU00284"/>
    </source>
</evidence>
<organism evidence="14 15">
    <name type="scientific">Pseudomonas panipatensis</name>
    <dbReference type="NCBI Taxonomy" id="428992"/>
    <lineage>
        <taxon>Bacteria</taxon>
        <taxon>Pseudomonadati</taxon>
        <taxon>Pseudomonadota</taxon>
        <taxon>Gammaproteobacteria</taxon>
        <taxon>Pseudomonadales</taxon>
        <taxon>Pseudomonadaceae</taxon>
        <taxon>Pseudomonas</taxon>
    </lineage>
</organism>
<dbReference type="GO" id="GO:0005886">
    <property type="term" value="C:plasma membrane"/>
    <property type="evidence" value="ECO:0007669"/>
    <property type="project" value="UniProtKB-SubCell"/>
</dbReference>
<dbReference type="CDD" id="cd06225">
    <property type="entry name" value="HAMP"/>
    <property type="match status" value="1"/>
</dbReference>
<dbReference type="GO" id="GO:0007165">
    <property type="term" value="P:signal transduction"/>
    <property type="evidence" value="ECO:0007669"/>
    <property type="project" value="UniProtKB-KW"/>
</dbReference>
<accession>A0A1G8F5I8</accession>
<keyword evidence="4" id="KW-0145">Chemotaxis</keyword>
<keyword evidence="2" id="KW-1003">Cell membrane</keyword>
<dbReference type="InterPro" id="IPR003660">
    <property type="entry name" value="HAMP_dom"/>
</dbReference>
<protein>
    <submittedName>
        <fullName evidence="14">Methyl-accepting chemotaxis protein</fullName>
    </submittedName>
</protein>
<dbReference type="OrthoDB" id="7028502at2"/>
<feature type="domain" description="Methyl-accepting transducer" evidence="12">
    <location>
        <begin position="381"/>
        <end position="617"/>
    </location>
</feature>
<evidence type="ECO:0000256" key="3">
    <source>
        <dbReference type="ARBA" id="ARBA00022481"/>
    </source>
</evidence>
<dbReference type="CDD" id="cd11386">
    <property type="entry name" value="MCP_signal"/>
    <property type="match status" value="1"/>
</dbReference>
<dbReference type="Proteomes" id="UP000199636">
    <property type="component" value="Unassembled WGS sequence"/>
</dbReference>
<evidence type="ECO:0000313" key="14">
    <source>
        <dbReference type="EMBL" id="SDH77385.1"/>
    </source>
</evidence>
<evidence type="ECO:0000256" key="8">
    <source>
        <dbReference type="ARBA" id="ARBA00023224"/>
    </source>
</evidence>
<evidence type="ECO:0000259" key="12">
    <source>
        <dbReference type="PROSITE" id="PS50111"/>
    </source>
</evidence>
<evidence type="ECO:0000256" key="11">
    <source>
        <dbReference type="SAM" id="Phobius"/>
    </source>
</evidence>
<evidence type="ECO:0000256" key="9">
    <source>
        <dbReference type="ARBA" id="ARBA00029447"/>
    </source>
</evidence>
<dbReference type="SMART" id="SM01358">
    <property type="entry name" value="HBM"/>
    <property type="match status" value="1"/>
</dbReference>
<comment type="similarity">
    <text evidence="9">Belongs to the methyl-accepting chemotaxis (MCP) protein family.</text>
</comment>
<dbReference type="GO" id="GO:0006935">
    <property type="term" value="P:chemotaxis"/>
    <property type="evidence" value="ECO:0007669"/>
    <property type="project" value="UniProtKB-KW"/>
</dbReference>
<feature type="transmembrane region" description="Helical" evidence="11">
    <location>
        <begin position="20"/>
        <end position="40"/>
    </location>
</feature>
<evidence type="ECO:0000256" key="5">
    <source>
        <dbReference type="ARBA" id="ARBA00022692"/>
    </source>
</evidence>
<dbReference type="AlphaFoldDB" id="A0A1G8F5I8"/>
<feature type="transmembrane region" description="Helical" evidence="11">
    <location>
        <begin position="303"/>
        <end position="327"/>
    </location>
</feature>
<dbReference type="FunFam" id="1.10.287.950:FF:000001">
    <property type="entry name" value="Methyl-accepting chemotaxis sensory transducer"/>
    <property type="match status" value="1"/>
</dbReference>
<sequence length="653" mass="69364">MVVFVQRRLADLGTAKKLAIGFGLVLLLTALVAAIGVSALRSIGQRFALLDEMSAINREVLEMRQSEKDFVLDANPAAAEQLRQHAKGIGERAARLKAQPGQAESMARVEQAIAGYLEAFDRFEQSSKGRRLALDAASWVVSSASNSLDILQSSLADDGAYELKDSQGQKGQDLLQQATQVGQLYRLVLQGMNEARARLDQKEGDKATEADGRIKYAEEALNLLRQLQTSITDNAYVSVLKDVATNIDSFGKNLAVYAEDLAKEQQAHAQMGQRAVDMMQQVDASRAALQAAMTSSLRTSAGLILGSAALALLVGTLAALLITLLIVRPLRQVIDMASRIADGDLSQNVQAARKDEVGQLLAAVGGMADSLRGIVRRLQDGVTRITASAQSLSGVTERTQVGVNSQKNETDQVATAMNQMAATVHEVARNAEAAATSAEQADGTVASGQQVVRQTQERIGQLADAVREATASIEHLGRESQNIGSVLDVIKAVAEQTNLLALNAAIEAARAGEQGRGFAVVADEVRALARRTQQSTAEIEKLIGALQSGAQASVQRMQRSHQLVEKSVGDAEQTESALGDIAAAVAVIHQMNQQIAAASEQQSAVAEEINRSVTSIRGSADQSAQAMEATASSSVELAQLSRELQGMVGQFRL</sequence>
<dbReference type="InterPro" id="IPR004089">
    <property type="entry name" value="MCPsignal_dom"/>
</dbReference>
<keyword evidence="7 11" id="KW-0472">Membrane</keyword>
<dbReference type="Gene3D" id="1.10.287.950">
    <property type="entry name" value="Methyl-accepting chemotaxis protein"/>
    <property type="match status" value="1"/>
</dbReference>
<keyword evidence="15" id="KW-1185">Reference proteome</keyword>
<evidence type="ECO:0000256" key="2">
    <source>
        <dbReference type="ARBA" id="ARBA00022475"/>
    </source>
</evidence>
<gene>
    <name evidence="14" type="ORF">SAMN05216272_10331</name>
</gene>
<evidence type="ECO:0000256" key="1">
    <source>
        <dbReference type="ARBA" id="ARBA00004651"/>
    </source>
</evidence>
<dbReference type="SMART" id="SM00283">
    <property type="entry name" value="MA"/>
    <property type="match status" value="1"/>
</dbReference>
<keyword evidence="5 11" id="KW-0812">Transmembrane</keyword>
<dbReference type="EMBL" id="FNDS01000003">
    <property type="protein sequence ID" value="SDH77385.1"/>
    <property type="molecule type" value="Genomic_DNA"/>
</dbReference>
<name>A0A1G8F5I8_9PSED</name>
<dbReference type="InterPro" id="IPR032255">
    <property type="entry name" value="HBM"/>
</dbReference>
<dbReference type="PROSITE" id="PS50885">
    <property type="entry name" value="HAMP"/>
    <property type="match status" value="1"/>
</dbReference>
<dbReference type="STRING" id="428992.SAMN05216272_10331"/>
<dbReference type="PANTHER" id="PTHR32089">
    <property type="entry name" value="METHYL-ACCEPTING CHEMOTAXIS PROTEIN MCPB"/>
    <property type="match status" value="1"/>
</dbReference>
<dbReference type="SMART" id="SM00304">
    <property type="entry name" value="HAMP"/>
    <property type="match status" value="2"/>
</dbReference>
<keyword evidence="3" id="KW-0488">Methylation</keyword>
<dbReference type="PANTHER" id="PTHR32089:SF120">
    <property type="entry name" value="METHYL-ACCEPTING CHEMOTAXIS PROTEIN TLPQ"/>
    <property type="match status" value="1"/>
</dbReference>
<proteinExistence type="inferred from homology"/>
<dbReference type="SUPFAM" id="SSF58104">
    <property type="entry name" value="Methyl-accepting chemotaxis protein (MCP) signaling domain"/>
    <property type="match status" value="1"/>
</dbReference>
<dbReference type="Pfam" id="PF00015">
    <property type="entry name" value="MCPsignal"/>
    <property type="match status" value="1"/>
</dbReference>
<evidence type="ECO:0000256" key="7">
    <source>
        <dbReference type="ARBA" id="ARBA00023136"/>
    </source>
</evidence>
<dbReference type="Pfam" id="PF00672">
    <property type="entry name" value="HAMP"/>
    <property type="match status" value="1"/>
</dbReference>
<evidence type="ECO:0000256" key="6">
    <source>
        <dbReference type="ARBA" id="ARBA00022989"/>
    </source>
</evidence>
<feature type="domain" description="HAMP" evidence="13">
    <location>
        <begin position="324"/>
        <end position="376"/>
    </location>
</feature>
<keyword evidence="8 10" id="KW-0807">Transducer</keyword>
<reference evidence="15" key="1">
    <citation type="submission" date="2016-10" db="EMBL/GenBank/DDBJ databases">
        <authorList>
            <person name="Varghese N."/>
            <person name="Submissions S."/>
        </authorList>
    </citation>
    <scope>NUCLEOTIDE SEQUENCE [LARGE SCALE GENOMIC DNA]</scope>
    <source>
        <strain evidence="15">CCM 7469</strain>
    </source>
</reference>
<comment type="subcellular location">
    <subcellularLocation>
        <location evidence="1">Cell membrane</location>
        <topology evidence="1">Multi-pass membrane protein</topology>
    </subcellularLocation>
</comment>